<keyword evidence="1" id="KW-1133">Transmembrane helix</keyword>
<gene>
    <name evidence="2" type="ORF">DRF62_08115</name>
</gene>
<keyword evidence="1" id="KW-0812">Transmembrane</keyword>
<dbReference type="RefSeq" id="WP_115949871.1">
    <property type="nucleotide sequence ID" value="NZ_QNVS01000018.1"/>
</dbReference>
<dbReference type="EMBL" id="QNVS01000018">
    <property type="protein sequence ID" value="REC54915.1"/>
    <property type="molecule type" value="Genomic_DNA"/>
</dbReference>
<feature type="transmembrane region" description="Helical" evidence="1">
    <location>
        <begin position="12"/>
        <end position="32"/>
    </location>
</feature>
<keyword evidence="3" id="KW-1185">Reference proteome</keyword>
<reference evidence="2 3" key="1">
    <citation type="journal article" date="2006" name="Int. J. Syst. Evol. Microbiol.">
        <title>Chryseobacterium piscium sp. nov., isolated from fish of the South Atlantic Ocean off South Africa.</title>
        <authorList>
            <person name="de Beer H."/>
            <person name="Hugo C.J."/>
            <person name="Jooste P.J."/>
            <person name="Vancanneyt M."/>
            <person name="Coenye T."/>
            <person name="Vandamme P."/>
        </authorList>
    </citation>
    <scope>NUCLEOTIDE SEQUENCE [LARGE SCALE GENOMIC DNA]</scope>
    <source>
        <strain evidence="2 3">CCUG 51923</strain>
    </source>
</reference>
<evidence type="ECO:0000256" key="1">
    <source>
        <dbReference type="SAM" id="Phobius"/>
    </source>
</evidence>
<dbReference type="AlphaFoldDB" id="A0A3D9BN04"/>
<comment type="caution">
    <text evidence="2">The sequence shown here is derived from an EMBL/GenBank/DDBJ whole genome shotgun (WGS) entry which is preliminary data.</text>
</comment>
<sequence length="162" mass="19503">MKTKFTFKALLVYILSIAFLYLFILIIPRIFIEGDYSMPLFPKIFLPSIITFSFIMLVFGEIRTKCITLIIEKNEITVKRFFGIFTKSYKISEIEGWKYSHLTGKGGTYEYTYLYKNNNKIIKISQFHHRNYFQVKNHIQGKFKYLGYEKFSYIHEFKEIFK</sequence>
<keyword evidence="1" id="KW-0472">Membrane</keyword>
<protein>
    <submittedName>
        <fullName evidence="2">Uncharacterized protein</fullName>
    </submittedName>
</protein>
<evidence type="ECO:0000313" key="2">
    <source>
        <dbReference type="EMBL" id="REC54915.1"/>
    </source>
</evidence>
<organism evidence="2 3">
    <name type="scientific">Chryseobacterium piscium</name>
    <dbReference type="NCBI Taxonomy" id="333702"/>
    <lineage>
        <taxon>Bacteria</taxon>
        <taxon>Pseudomonadati</taxon>
        <taxon>Bacteroidota</taxon>
        <taxon>Flavobacteriia</taxon>
        <taxon>Flavobacteriales</taxon>
        <taxon>Weeksellaceae</taxon>
        <taxon>Chryseobacterium group</taxon>
        <taxon>Chryseobacterium</taxon>
    </lineage>
</organism>
<name>A0A3D9BN04_9FLAO</name>
<accession>A0A3D9BN04</accession>
<proteinExistence type="predicted"/>
<dbReference type="Proteomes" id="UP000256512">
    <property type="component" value="Unassembled WGS sequence"/>
</dbReference>
<evidence type="ECO:0000313" key="3">
    <source>
        <dbReference type="Proteomes" id="UP000256512"/>
    </source>
</evidence>
<feature type="transmembrane region" description="Helical" evidence="1">
    <location>
        <begin position="44"/>
        <end position="62"/>
    </location>
</feature>